<proteinExistence type="predicted"/>
<keyword evidence="2" id="KW-1185">Reference proteome</keyword>
<gene>
    <name evidence="1" type="ORF">STAS_21782</name>
</gene>
<dbReference type="Proteomes" id="UP000325081">
    <property type="component" value="Unassembled WGS sequence"/>
</dbReference>
<organism evidence="1 2">
    <name type="scientific">Striga asiatica</name>
    <name type="common">Asiatic witchweed</name>
    <name type="synonym">Buchnera asiatica</name>
    <dbReference type="NCBI Taxonomy" id="4170"/>
    <lineage>
        <taxon>Eukaryota</taxon>
        <taxon>Viridiplantae</taxon>
        <taxon>Streptophyta</taxon>
        <taxon>Embryophyta</taxon>
        <taxon>Tracheophyta</taxon>
        <taxon>Spermatophyta</taxon>
        <taxon>Magnoliopsida</taxon>
        <taxon>eudicotyledons</taxon>
        <taxon>Gunneridae</taxon>
        <taxon>Pentapetalae</taxon>
        <taxon>asterids</taxon>
        <taxon>lamiids</taxon>
        <taxon>Lamiales</taxon>
        <taxon>Orobanchaceae</taxon>
        <taxon>Buchnereae</taxon>
        <taxon>Striga</taxon>
    </lineage>
</organism>
<sequence length="144" mass="16179">MIATDRFLEREILINRDRKKKEKIWPAGIGREEKSAGCAARAPAREARIPSLSRAHEKSIQPDVGLPSTCLGPALLRGPNDVILEKYYPQEYIMQMQYEFWNLKQEARTVGDEAQGRSKVPRSGPACSELAQLAPGSPATFRWI</sequence>
<reference evidence="2" key="1">
    <citation type="journal article" date="2019" name="Curr. Biol.">
        <title>Genome Sequence of Striga asiatica Provides Insight into the Evolution of Plant Parasitism.</title>
        <authorList>
            <person name="Yoshida S."/>
            <person name="Kim S."/>
            <person name="Wafula E.K."/>
            <person name="Tanskanen J."/>
            <person name="Kim Y.M."/>
            <person name="Honaas L."/>
            <person name="Yang Z."/>
            <person name="Spallek T."/>
            <person name="Conn C.E."/>
            <person name="Ichihashi Y."/>
            <person name="Cheong K."/>
            <person name="Cui S."/>
            <person name="Der J.P."/>
            <person name="Gundlach H."/>
            <person name="Jiao Y."/>
            <person name="Hori C."/>
            <person name="Ishida J.K."/>
            <person name="Kasahara H."/>
            <person name="Kiba T."/>
            <person name="Kim M.S."/>
            <person name="Koo N."/>
            <person name="Laohavisit A."/>
            <person name="Lee Y.H."/>
            <person name="Lumba S."/>
            <person name="McCourt P."/>
            <person name="Mortimer J.C."/>
            <person name="Mutuku J.M."/>
            <person name="Nomura T."/>
            <person name="Sasaki-Sekimoto Y."/>
            <person name="Seto Y."/>
            <person name="Wang Y."/>
            <person name="Wakatake T."/>
            <person name="Sakakibara H."/>
            <person name="Demura T."/>
            <person name="Yamaguchi S."/>
            <person name="Yoneyama K."/>
            <person name="Manabe R.I."/>
            <person name="Nelson D.C."/>
            <person name="Schulman A.H."/>
            <person name="Timko M.P."/>
            <person name="dePamphilis C.W."/>
            <person name="Choi D."/>
            <person name="Shirasu K."/>
        </authorList>
    </citation>
    <scope>NUCLEOTIDE SEQUENCE [LARGE SCALE GENOMIC DNA]</scope>
    <source>
        <strain evidence="2">cv. UVA1</strain>
    </source>
</reference>
<dbReference type="EMBL" id="BKCP01007159">
    <property type="protein sequence ID" value="GER44867.1"/>
    <property type="molecule type" value="Genomic_DNA"/>
</dbReference>
<protein>
    <submittedName>
        <fullName evidence="1">Type IV secretion system protein virB8</fullName>
    </submittedName>
</protein>
<evidence type="ECO:0000313" key="1">
    <source>
        <dbReference type="EMBL" id="GER44867.1"/>
    </source>
</evidence>
<comment type="caution">
    <text evidence="1">The sequence shown here is derived from an EMBL/GenBank/DDBJ whole genome shotgun (WGS) entry which is preliminary data.</text>
</comment>
<accession>A0A5A7QK70</accession>
<dbReference type="AlphaFoldDB" id="A0A5A7QK70"/>
<name>A0A5A7QK70_STRAF</name>
<evidence type="ECO:0000313" key="2">
    <source>
        <dbReference type="Proteomes" id="UP000325081"/>
    </source>
</evidence>